<dbReference type="EMBL" id="JAWZYT010000910">
    <property type="protein sequence ID" value="KAK4317618.1"/>
    <property type="molecule type" value="Genomic_DNA"/>
</dbReference>
<evidence type="ECO:0000313" key="2">
    <source>
        <dbReference type="Proteomes" id="UP001292094"/>
    </source>
</evidence>
<reference evidence="1" key="1">
    <citation type="submission" date="2023-11" db="EMBL/GenBank/DDBJ databases">
        <title>Genome assemblies of two species of porcelain crab, Petrolisthes cinctipes and Petrolisthes manimaculis (Anomura: Porcellanidae).</title>
        <authorList>
            <person name="Angst P."/>
        </authorList>
    </citation>
    <scope>NUCLEOTIDE SEQUENCE</scope>
    <source>
        <strain evidence="1">PB745_02</strain>
        <tissue evidence="1">Gill</tissue>
    </source>
</reference>
<protein>
    <submittedName>
        <fullName evidence="1">Uncharacterized protein</fullName>
    </submittedName>
</protein>
<name>A0AAE1Q0C1_9EUCA</name>
<dbReference type="Proteomes" id="UP001292094">
    <property type="component" value="Unassembled WGS sequence"/>
</dbReference>
<gene>
    <name evidence="1" type="ORF">Pmani_011324</name>
</gene>
<organism evidence="1 2">
    <name type="scientific">Petrolisthes manimaculis</name>
    <dbReference type="NCBI Taxonomy" id="1843537"/>
    <lineage>
        <taxon>Eukaryota</taxon>
        <taxon>Metazoa</taxon>
        <taxon>Ecdysozoa</taxon>
        <taxon>Arthropoda</taxon>
        <taxon>Crustacea</taxon>
        <taxon>Multicrustacea</taxon>
        <taxon>Malacostraca</taxon>
        <taxon>Eumalacostraca</taxon>
        <taxon>Eucarida</taxon>
        <taxon>Decapoda</taxon>
        <taxon>Pleocyemata</taxon>
        <taxon>Anomura</taxon>
        <taxon>Galatheoidea</taxon>
        <taxon>Porcellanidae</taxon>
        <taxon>Petrolisthes</taxon>
    </lineage>
</organism>
<keyword evidence="2" id="KW-1185">Reference proteome</keyword>
<comment type="caution">
    <text evidence="1">The sequence shown here is derived from an EMBL/GenBank/DDBJ whole genome shotgun (WGS) entry which is preliminary data.</text>
</comment>
<sequence length="85" mass="9550">MLAVFELSCAVKPANNLRSWEPCCIHLLLNPGRKKTCCLHLSTNNISGVQVVRNMAATVGWFSSTWPKEKVCYPDSRHHSLLVLQ</sequence>
<accession>A0AAE1Q0C1</accession>
<proteinExistence type="predicted"/>
<evidence type="ECO:0000313" key="1">
    <source>
        <dbReference type="EMBL" id="KAK4317618.1"/>
    </source>
</evidence>
<dbReference type="AlphaFoldDB" id="A0AAE1Q0C1"/>